<sequence>MSYTSFFHCIYQKNGRVPLGKDFRRSLYGISFCLEVVTEKQLRLVQVEKDKEIQVQKELGVQVDCLTQLLHQEKRKQDEQKAQNLEALRPKYIAPRKERFVLDGDREELRAIK</sequence>
<proteinExistence type="predicted"/>
<dbReference type="GeneID" id="20088423"/>
<dbReference type="EMBL" id="KI913982">
    <property type="protein sequence ID" value="ETV95090.1"/>
    <property type="molecule type" value="Genomic_DNA"/>
</dbReference>
<dbReference type="VEuPathDB" id="FungiDB:H310_11373"/>
<evidence type="ECO:0000313" key="1">
    <source>
        <dbReference type="EMBL" id="ETV95090.1"/>
    </source>
</evidence>
<organism evidence="1">
    <name type="scientific">Aphanomyces invadans</name>
    <dbReference type="NCBI Taxonomy" id="157072"/>
    <lineage>
        <taxon>Eukaryota</taxon>
        <taxon>Sar</taxon>
        <taxon>Stramenopiles</taxon>
        <taxon>Oomycota</taxon>
        <taxon>Saprolegniomycetes</taxon>
        <taxon>Saprolegniales</taxon>
        <taxon>Verrucalvaceae</taxon>
        <taxon>Aphanomyces</taxon>
    </lineage>
</organism>
<protein>
    <submittedName>
        <fullName evidence="1">Uncharacterized protein</fullName>
    </submittedName>
</protein>
<reference evidence="1" key="1">
    <citation type="submission" date="2013-12" db="EMBL/GenBank/DDBJ databases">
        <title>The Genome Sequence of Aphanomyces invadans NJM9701.</title>
        <authorList>
            <consortium name="The Broad Institute Genomics Platform"/>
            <person name="Russ C."/>
            <person name="Tyler B."/>
            <person name="van West P."/>
            <person name="Dieguez-Uribeondo J."/>
            <person name="Young S.K."/>
            <person name="Zeng Q."/>
            <person name="Gargeya S."/>
            <person name="Fitzgerald M."/>
            <person name="Abouelleil A."/>
            <person name="Alvarado L."/>
            <person name="Chapman S.B."/>
            <person name="Gainer-Dewar J."/>
            <person name="Goldberg J."/>
            <person name="Griggs A."/>
            <person name="Gujja S."/>
            <person name="Hansen M."/>
            <person name="Howarth C."/>
            <person name="Imamovic A."/>
            <person name="Ireland A."/>
            <person name="Larimer J."/>
            <person name="McCowan C."/>
            <person name="Murphy C."/>
            <person name="Pearson M."/>
            <person name="Poon T.W."/>
            <person name="Priest M."/>
            <person name="Roberts A."/>
            <person name="Saif S."/>
            <person name="Shea T."/>
            <person name="Sykes S."/>
            <person name="Wortman J."/>
            <person name="Nusbaum C."/>
            <person name="Birren B."/>
        </authorList>
    </citation>
    <scope>NUCLEOTIDE SEQUENCE [LARGE SCALE GENOMIC DNA]</scope>
    <source>
        <strain evidence="1">NJM9701</strain>
    </source>
</reference>
<name>A0A024TLP9_9STRA</name>
<accession>A0A024TLP9</accession>
<gene>
    <name evidence="1" type="ORF">H310_11373</name>
</gene>
<dbReference type="RefSeq" id="XP_008876263.1">
    <property type="nucleotide sequence ID" value="XM_008878041.1"/>
</dbReference>
<dbReference type="AlphaFoldDB" id="A0A024TLP9"/>
<dbReference type="STRING" id="157072.A0A024TLP9"/>